<keyword evidence="3" id="KW-1185">Reference proteome</keyword>
<keyword evidence="1" id="KW-1133">Transmembrane helix</keyword>
<keyword evidence="1" id="KW-0812">Transmembrane</keyword>
<evidence type="ECO:0000313" key="2">
    <source>
        <dbReference type="EMBL" id="SDC04576.1"/>
    </source>
</evidence>
<name>A0A1G6IFP3_9BACL</name>
<sequence length="89" mass="9964">MTWNAIVTLATQVGALLGIAGFLISIYSVRLSKKRFDIQQRVEQDRLDSKKKADLRIGLTKVPSSSRKKAFKDVLLIENHGQALARNIL</sequence>
<gene>
    <name evidence="2" type="ORF">SAMN04488112_102185</name>
</gene>
<reference evidence="2 3" key="1">
    <citation type="submission" date="2016-10" db="EMBL/GenBank/DDBJ databases">
        <authorList>
            <person name="de Groot N.N."/>
        </authorList>
    </citation>
    <scope>NUCLEOTIDE SEQUENCE [LARGE SCALE GENOMIC DNA]</scope>
    <source>
        <strain evidence="2 3">DSM 45514</strain>
    </source>
</reference>
<dbReference type="Proteomes" id="UP000199387">
    <property type="component" value="Unassembled WGS sequence"/>
</dbReference>
<dbReference type="EMBL" id="FMZA01000002">
    <property type="protein sequence ID" value="SDC04576.1"/>
    <property type="molecule type" value="Genomic_DNA"/>
</dbReference>
<keyword evidence="1" id="KW-0472">Membrane</keyword>
<dbReference type="AlphaFoldDB" id="A0A1G6IFP3"/>
<proteinExistence type="predicted"/>
<dbReference type="RefSeq" id="WP_091566219.1">
    <property type="nucleotide sequence ID" value="NZ_FMZA01000002.1"/>
</dbReference>
<protein>
    <submittedName>
        <fullName evidence="2">Uncharacterized protein</fullName>
    </submittedName>
</protein>
<organism evidence="2 3">
    <name type="scientific">Melghirimyces thermohalophilus</name>
    <dbReference type="NCBI Taxonomy" id="1236220"/>
    <lineage>
        <taxon>Bacteria</taxon>
        <taxon>Bacillati</taxon>
        <taxon>Bacillota</taxon>
        <taxon>Bacilli</taxon>
        <taxon>Bacillales</taxon>
        <taxon>Thermoactinomycetaceae</taxon>
        <taxon>Melghirimyces</taxon>
    </lineage>
</organism>
<evidence type="ECO:0000313" key="3">
    <source>
        <dbReference type="Proteomes" id="UP000199387"/>
    </source>
</evidence>
<accession>A0A1G6IFP3</accession>
<feature type="transmembrane region" description="Helical" evidence="1">
    <location>
        <begin position="6"/>
        <end position="29"/>
    </location>
</feature>
<evidence type="ECO:0000256" key="1">
    <source>
        <dbReference type="SAM" id="Phobius"/>
    </source>
</evidence>